<evidence type="ECO:0000259" key="12">
    <source>
        <dbReference type="Pfam" id="PF17432"/>
    </source>
</evidence>
<dbReference type="PANTHER" id="PTHR46322:SF1">
    <property type="entry name" value="PUROMYCIN-SENSITIVE AMINOPEPTIDASE"/>
    <property type="match status" value="1"/>
</dbReference>
<dbReference type="AlphaFoldDB" id="A0A835ZE57"/>
<keyword evidence="6" id="KW-0378">Hydrolase</keyword>
<feature type="domain" description="Peptidase M1 alanyl aminopeptidase Ig-like fold" evidence="11">
    <location>
        <begin position="573"/>
        <end position="679"/>
    </location>
</feature>
<feature type="domain" description="Peptidase M1 alanyl aminopeptidase C-terminal" evidence="12">
    <location>
        <begin position="683"/>
        <end position="1005"/>
    </location>
</feature>
<dbReference type="PANTHER" id="PTHR46322">
    <property type="entry name" value="PUROMYCIN-SENSITIVE AMINOPEPTIDASE"/>
    <property type="match status" value="1"/>
</dbReference>
<dbReference type="GO" id="GO:0008237">
    <property type="term" value="F:metallopeptidase activity"/>
    <property type="evidence" value="ECO:0007669"/>
    <property type="project" value="UniProtKB-KW"/>
</dbReference>
<name>A0A835ZE57_9STRA</name>
<comment type="caution">
    <text evidence="14">The sequence shown here is derived from an EMBL/GenBank/DDBJ whole genome shotgun (WGS) entry which is preliminary data.</text>
</comment>
<dbReference type="SUPFAM" id="SSF63737">
    <property type="entry name" value="Leukotriene A4 hydrolase N-terminal domain"/>
    <property type="match status" value="1"/>
</dbReference>
<feature type="domain" description="Peptidase M1 membrane alanine aminopeptidase" evidence="10">
    <location>
        <begin position="354"/>
        <end position="568"/>
    </location>
</feature>
<comment type="cofactor">
    <cofactor evidence="1">
        <name>Zn(2+)</name>
        <dbReference type="ChEBI" id="CHEBI:29105"/>
    </cofactor>
</comment>
<evidence type="ECO:0000256" key="4">
    <source>
        <dbReference type="ARBA" id="ARBA00022670"/>
    </source>
</evidence>
<dbReference type="InterPro" id="IPR027268">
    <property type="entry name" value="Peptidase_M4/M1_CTD_sf"/>
</dbReference>
<evidence type="ECO:0000256" key="2">
    <source>
        <dbReference type="ARBA" id="ARBA00010136"/>
    </source>
</evidence>
<dbReference type="InterPro" id="IPR035414">
    <property type="entry name" value="Peptidase_M1_pepN_Ig-like"/>
</dbReference>
<organism evidence="14 15">
    <name type="scientific">Tribonema minus</name>
    <dbReference type="NCBI Taxonomy" id="303371"/>
    <lineage>
        <taxon>Eukaryota</taxon>
        <taxon>Sar</taxon>
        <taxon>Stramenopiles</taxon>
        <taxon>Ochrophyta</taxon>
        <taxon>PX clade</taxon>
        <taxon>Xanthophyceae</taxon>
        <taxon>Tribonematales</taxon>
        <taxon>Tribonemataceae</taxon>
        <taxon>Tribonema</taxon>
    </lineage>
</organism>
<proteinExistence type="inferred from homology"/>
<dbReference type="FunFam" id="2.60.40.1840:FF:000001">
    <property type="entry name" value="Aminopeptidase N"/>
    <property type="match status" value="1"/>
</dbReference>
<keyword evidence="15" id="KW-1185">Reference proteome</keyword>
<feature type="signal peptide" evidence="9">
    <location>
        <begin position="1"/>
        <end position="19"/>
    </location>
</feature>
<dbReference type="GO" id="GO:0006508">
    <property type="term" value="P:proteolysis"/>
    <property type="evidence" value="ECO:0007669"/>
    <property type="project" value="UniProtKB-KW"/>
</dbReference>
<evidence type="ECO:0000313" key="14">
    <source>
        <dbReference type="EMBL" id="KAG5189695.1"/>
    </source>
</evidence>
<dbReference type="InterPro" id="IPR012779">
    <property type="entry name" value="Peptidase_M1_pepN"/>
</dbReference>
<reference evidence="14" key="1">
    <citation type="submission" date="2021-02" db="EMBL/GenBank/DDBJ databases">
        <title>First Annotated Genome of the Yellow-green Alga Tribonema minus.</title>
        <authorList>
            <person name="Mahan K.M."/>
        </authorList>
    </citation>
    <scope>NUCLEOTIDE SEQUENCE</scope>
    <source>
        <strain evidence="14">UTEX B ZZ1240</strain>
    </source>
</reference>
<dbReference type="InterPro" id="IPR024601">
    <property type="entry name" value="Peptidase_M1_pepN_C"/>
</dbReference>
<comment type="similarity">
    <text evidence="2">Belongs to the peptidase M1 family.</text>
</comment>
<evidence type="ECO:0000256" key="7">
    <source>
        <dbReference type="ARBA" id="ARBA00022833"/>
    </source>
</evidence>
<evidence type="ECO:0000256" key="5">
    <source>
        <dbReference type="ARBA" id="ARBA00022723"/>
    </source>
</evidence>
<dbReference type="Gene3D" id="2.60.40.1840">
    <property type="match status" value="1"/>
</dbReference>
<evidence type="ECO:0000256" key="1">
    <source>
        <dbReference type="ARBA" id="ARBA00001947"/>
    </source>
</evidence>
<dbReference type="Gene3D" id="1.25.50.10">
    <property type="entry name" value="Peptidase M1, alanyl aminopeptidase, C-terminal domain"/>
    <property type="match status" value="1"/>
</dbReference>
<keyword evidence="8" id="KW-0482">Metalloprotease</keyword>
<feature type="chain" id="PRO_5032915841" evidence="9">
    <location>
        <begin position="20"/>
        <end position="1006"/>
    </location>
</feature>
<keyword evidence="3 14" id="KW-0031">Aminopeptidase</keyword>
<accession>A0A835ZE57</accession>
<dbReference type="Pfam" id="PF17432">
    <property type="entry name" value="DUF3458_C"/>
    <property type="match status" value="1"/>
</dbReference>
<evidence type="ECO:0000259" key="11">
    <source>
        <dbReference type="Pfam" id="PF11940"/>
    </source>
</evidence>
<evidence type="ECO:0000256" key="6">
    <source>
        <dbReference type="ARBA" id="ARBA00022801"/>
    </source>
</evidence>
<dbReference type="InterPro" id="IPR037144">
    <property type="entry name" value="Peptidase_M1_pepN_C_sf"/>
</dbReference>
<dbReference type="Pfam" id="PF11940">
    <property type="entry name" value="DUF3458"/>
    <property type="match status" value="1"/>
</dbReference>
<dbReference type="Gene3D" id="3.30.2010.30">
    <property type="match status" value="1"/>
</dbReference>
<keyword evidence="9" id="KW-0732">Signal</keyword>
<dbReference type="NCBIfam" id="TIGR02414">
    <property type="entry name" value="pepN_proteo"/>
    <property type="match status" value="1"/>
</dbReference>
<dbReference type="Gene3D" id="2.60.40.1730">
    <property type="entry name" value="tricorn interacting facor f3 domain"/>
    <property type="match status" value="1"/>
</dbReference>
<keyword evidence="7" id="KW-0862">Zinc</keyword>
<dbReference type="InterPro" id="IPR045357">
    <property type="entry name" value="Aminopeptidase_N-like_N"/>
</dbReference>
<gene>
    <name evidence="14" type="ORF">JKP88DRAFT_347651</name>
</gene>
<dbReference type="GO" id="GO:0004177">
    <property type="term" value="F:aminopeptidase activity"/>
    <property type="evidence" value="ECO:0007669"/>
    <property type="project" value="UniProtKB-KW"/>
</dbReference>
<keyword evidence="4" id="KW-0645">Protease</keyword>
<evidence type="ECO:0000256" key="8">
    <source>
        <dbReference type="ARBA" id="ARBA00023049"/>
    </source>
</evidence>
<dbReference type="InterPro" id="IPR038438">
    <property type="entry name" value="PepN_Ig-like_sf"/>
</dbReference>
<dbReference type="PRINTS" id="PR00756">
    <property type="entry name" value="ALADIPTASE"/>
</dbReference>
<dbReference type="EMBL" id="JAFCMP010000046">
    <property type="protein sequence ID" value="KAG5189695.1"/>
    <property type="molecule type" value="Genomic_DNA"/>
</dbReference>
<dbReference type="FunFam" id="2.60.40.1730:FF:000005">
    <property type="entry name" value="Aminopeptidase N"/>
    <property type="match status" value="1"/>
</dbReference>
<feature type="domain" description="Aminopeptidase N-like N-terminal" evidence="13">
    <location>
        <begin position="170"/>
        <end position="315"/>
    </location>
</feature>
<evidence type="ECO:0000256" key="3">
    <source>
        <dbReference type="ARBA" id="ARBA00022438"/>
    </source>
</evidence>
<dbReference type="CDD" id="cd09600">
    <property type="entry name" value="M1_APN"/>
    <property type="match status" value="1"/>
</dbReference>
<dbReference type="Gene3D" id="1.10.390.10">
    <property type="entry name" value="Neutral Protease Domain 2"/>
    <property type="match status" value="1"/>
</dbReference>
<evidence type="ECO:0000256" key="9">
    <source>
        <dbReference type="SAM" id="SignalP"/>
    </source>
</evidence>
<protein>
    <submittedName>
        <fullName evidence="14">Aminopeptidase</fullName>
    </submittedName>
</protein>
<dbReference type="Pfam" id="PF01433">
    <property type="entry name" value="Peptidase_M1"/>
    <property type="match status" value="1"/>
</dbReference>
<evidence type="ECO:0000313" key="15">
    <source>
        <dbReference type="Proteomes" id="UP000664859"/>
    </source>
</evidence>
<dbReference type="FunFam" id="3.30.2010.30:FF:000002">
    <property type="entry name" value="Putative aminopeptidase N"/>
    <property type="match status" value="1"/>
</dbReference>
<dbReference type="InterPro" id="IPR042097">
    <property type="entry name" value="Aminopeptidase_N-like_N_sf"/>
</dbReference>
<dbReference type="InterPro" id="IPR014782">
    <property type="entry name" value="Peptidase_M1_dom"/>
</dbReference>
<evidence type="ECO:0000259" key="13">
    <source>
        <dbReference type="Pfam" id="PF17900"/>
    </source>
</evidence>
<evidence type="ECO:0000259" key="10">
    <source>
        <dbReference type="Pfam" id="PF01433"/>
    </source>
</evidence>
<dbReference type="Proteomes" id="UP000664859">
    <property type="component" value="Unassembled WGS sequence"/>
</dbReference>
<dbReference type="OrthoDB" id="10031169at2759"/>
<sequence length="1006" mass="111024">MLSSKRPLLSLLAVALSLSGDMMRRVVAIAGTCQRSSASGFVSGGRSAAGVRQGRNLFSLAMKGPPRAVYGSRVGASAAVSMLGSPRLFSLSRAATLRAGGGLATAAAALMSTASPVAAEAQAAPKEKFRKDYMPLERTIQEVQLDFNLQEEGGTIVTAKLTMSAPSGRGGDVFLDGEELELVSVAVDGKPLHADVDYKATSEGLTLMSSALPADRAFELSTAVRVKPELNTKLSGLYKSGGMFCTQCEAEGFRRITYYQDRPDVMARFTRVRVEGNKNSVPVLLSNGNKVEEGDLGDGRHYAVWEDPFPKPSYLFALVAGDLGSIKSQYKTMSGRDVKLEIFSEKENVDKLDWAMDSLKASMKWDEDTYGLEYDLDLFNIVAVNDFNMGAMENKGLNVFNTAYVLAKPDTATDLDYERVEGVIGHEYFHNWTGNRVTCRDWFQLTLKEGLTVFRDQQFSAYMGSDAVKRIEDVRGLRARQFPEDSSPLAHPIRPEQYQVMDNFYTSTVYQKGAEVIRMYHTLLGTDGFRKGMDLYFKRHDGQAVTCDDFRAAMADANNVDLSQFERWYLQAGTPTLEATGTYDADAKTFSLKLKQASHKLLMSTLCPECTKPTPNQEHKDPFHIPVKVGLLLRDGSEVVPSKVLELKEAEQTFTFDNIPSEPVPSILRGFSAPVKLRYEYSDEDLAFLMTYDTDSFNRWEAGQQLAQRLLLSLTKKAQTGESLPELPKVFLDSFKATLLQDTGDKSLQAYALSLPSSSTLAEEMDVIDPDALGAAAKHVRTSIATALMPELKAKYESLAPSGPYQKTGEEVGRRRLRNTILDYIHSLKDDAAADLCFKQYESADCMTDKVAALSCLADIPGPKREAALESFYQFAKSDALVLNKWFSLQASSDLPDVLDRVKALVSHPDFTLKNPNRLRSLVSVFAANMTKFHAKSGAAYAFLGDMCLQVDQINAQVASRLVGSLSQWRRFDAERQALMKEQLLRIRDAEGISKDTYEVAARCLG</sequence>
<dbReference type="Pfam" id="PF17900">
    <property type="entry name" value="Peptidase_M1_N"/>
    <property type="match status" value="1"/>
</dbReference>
<dbReference type="InterPro" id="IPR001930">
    <property type="entry name" value="Peptidase_M1"/>
</dbReference>
<dbReference type="GO" id="GO:0008270">
    <property type="term" value="F:zinc ion binding"/>
    <property type="evidence" value="ECO:0007669"/>
    <property type="project" value="InterPro"/>
</dbReference>
<dbReference type="SUPFAM" id="SSF55486">
    <property type="entry name" value="Metalloproteases ('zincins'), catalytic domain"/>
    <property type="match status" value="1"/>
</dbReference>
<keyword evidence="5" id="KW-0479">Metal-binding</keyword>
<dbReference type="FunFam" id="1.10.390.10:FF:000002">
    <property type="entry name" value="Aminopeptidase N"/>
    <property type="match status" value="1"/>
</dbReference>